<name>A0A9Q9ST53_MOOP1</name>
<accession>A0A9Q9ST53</accession>
<proteinExistence type="predicted"/>
<evidence type="ECO:0000313" key="1">
    <source>
        <dbReference type="EMBL" id="WAN69162.1"/>
    </source>
</evidence>
<dbReference type="Proteomes" id="UP000176944">
    <property type="component" value="Chromosome"/>
</dbReference>
<protein>
    <submittedName>
        <fullName evidence="1">Uncharacterized protein</fullName>
    </submittedName>
</protein>
<gene>
    <name evidence="1" type="ORF">BJP36_43165</name>
</gene>
<sequence length="53" mass="6041">MLTEFRLNRDLKKRSLPQQAIAFCLHIPVLNGVAKKSSYHSATPSLESIGYFY</sequence>
<dbReference type="EMBL" id="CP017708">
    <property type="protein sequence ID" value="WAN69162.1"/>
    <property type="molecule type" value="Genomic_DNA"/>
</dbReference>
<organism evidence="1">
    <name type="scientific">Moorena producens (strain JHB)</name>
    <dbReference type="NCBI Taxonomy" id="1454205"/>
    <lineage>
        <taxon>Bacteria</taxon>
        <taxon>Bacillati</taxon>
        <taxon>Cyanobacteriota</taxon>
        <taxon>Cyanophyceae</taxon>
        <taxon>Coleofasciculales</taxon>
        <taxon>Coleofasciculaceae</taxon>
        <taxon>Moorena</taxon>
    </lineage>
</organism>
<dbReference type="AlphaFoldDB" id="A0A9Q9ST53"/>
<reference evidence="1" key="1">
    <citation type="journal article" date="2017" name="Proc. Natl. Acad. Sci. U.S.A.">
        <title>Comparative genomics uncovers the prolific and distinctive metabolic potential of the cyanobacterial genus Moorea.</title>
        <authorList>
            <person name="Leao T."/>
            <person name="Castelao G."/>
            <person name="Korobeynikov A."/>
            <person name="Monroe E.A."/>
            <person name="Podell S."/>
            <person name="Glukhov E."/>
            <person name="Allen E.E."/>
            <person name="Gerwick W.H."/>
            <person name="Gerwick L."/>
        </authorList>
    </citation>
    <scope>NUCLEOTIDE SEQUENCE</scope>
    <source>
        <strain evidence="1">JHB</strain>
    </source>
</reference>
<reference evidence="1" key="2">
    <citation type="submission" date="2022-10" db="EMBL/GenBank/DDBJ databases">
        <authorList>
            <person name="Ngo T.-E."/>
        </authorList>
    </citation>
    <scope>NUCLEOTIDE SEQUENCE</scope>
    <source>
        <strain evidence="1">JHB</strain>
    </source>
</reference>